<dbReference type="EMBL" id="PQFF01000156">
    <property type="protein sequence ID" value="RHZ78253.1"/>
    <property type="molecule type" value="Genomic_DNA"/>
</dbReference>
<dbReference type="GO" id="GO:0006412">
    <property type="term" value="P:translation"/>
    <property type="evidence" value="ECO:0007669"/>
    <property type="project" value="InterPro"/>
</dbReference>
<dbReference type="GO" id="GO:0005737">
    <property type="term" value="C:cytoplasm"/>
    <property type="evidence" value="ECO:0007669"/>
    <property type="project" value="UniProtKB-ARBA"/>
</dbReference>
<dbReference type="GO" id="GO:0005840">
    <property type="term" value="C:ribosome"/>
    <property type="evidence" value="ECO:0007669"/>
    <property type="project" value="UniProtKB-KW"/>
</dbReference>
<evidence type="ECO:0000256" key="3">
    <source>
        <dbReference type="ARBA" id="ARBA00023274"/>
    </source>
</evidence>
<name>A0A397IZE2_9GLOM</name>
<keyword evidence="6" id="KW-1185">Reference proteome</keyword>
<organism evidence="5 6">
    <name type="scientific">Diversispora epigaea</name>
    <dbReference type="NCBI Taxonomy" id="1348612"/>
    <lineage>
        <taxon>Eukaryota</taxon>
        <taxon>Fungi</taxon>
        <taxon>Fungi incertae sedis</taxon>
        <taxon>Mucoromycota</taxon>
        <taxon>Glomeromycotina</taxon>
        <taxon>Glomeromycetes</taxon>
        <taxon>Diversisporales</taxon>
        <taxon>Diversisporaceae</taxon>
        <taxon>Diversispora</taxon>
    </lineage>
</organism>
<sequence length="245" mass="28639">MFARCTKHFSTVKVSFSTSVLERTFHSTFPTLKRIPREIKKKNLAKKLAILEEEKENRPDPIAGVPTEFTRSLLRPSDVYKTATDLTLPQYNNYLIDESDAEIVFKKLPEKMCENSEPNEVKDKQLEYESEKVKILKSMVGLHNANSQSIMKHNIRKAIEEFARFPNDTGSAEVQAAIWTVRILNLHEHLQKNHKDKHNYRNLRTLVHKRQGMLKYLKRESLERYYNCLKKLGLDNKIIEGEIVI</sequence>
<dbReference type="HAMAP" id="MF_01343_B">
    <property type="entry name" value="Ribosomal_uS15_B"/>
    <property type="match status" value="1"/>
</dbReference>
<gene>
    <name evidence="5" type="ORF">Glove_166g288</name>
</gene>
<evidence type="ECO:0000256" key="2">
    <source>
        <dbReference type="ARBA" id="ARBA00022980"/>
    </source>
</evidence>
<dbReference type="PANTHER" id="PTHR23321">
    <property type="entry name" value="RIBOSOMAL PROTEIN S15, BACTERIAL AND ORGANELLAR"/>
    <property type="match status" value="1"/>
</dbReference>
<dbReference type="CDD" id="cd00353">
    <property type="entry name" value="Ribosomal_S15p_S13e"/>
    <property type="match status" value="1"/>
</dbReference>
<evidence type="ECO:0000313" key="5">
    <source>
        <dbReference type="EMBL" id="RHZ78253.1"/>
    </source>
</evidence>
<dbReference type="PROSITE" id="PS00362">
    <property type="entry name" value="RIBOSOMAL_S15"/>
    <property type="match status" value="1"/>
</dbReference>
<dbReference type="NCBIfam" id="TIGR00952">
    <property type="entry name" value="S15_bact"/>
    <property type="match status" value="1"/>
</dbReference>
<comment type="similarity">
    <text evidence="1 4">Belongs to the universal ribosomal protein uS15 family.</text>
</comment>
<accession>A0A397IZE2</accession>
<evidence type="ECO:0000256" key="1">
    <source>
        <dbReference type="ARBA" id="ARBA00008434"/>
    </source>
</evidence>
<dbReference type="InterPro" id="IPR009068">
    <property type="entry name" value="uS15_NS1_RNA-bd_sf"/>
</dbReference>
<comment type="caution">
    <text evidence="5">The sequence shown here is derived from an EMBL/GenBank/DDBJ whole genome shotgun (WGS) entry which is preliminary data.</text>
</comment>
<dbReference type="InterPro" id="IPR005290">
    <property type="entry name" value="Ribosomal_uS15_bac-type"/>
</dbReference>
<dbReference type="Gene3D" id="1.10.287.10">
    <property type="entry name" value="S15/NS1, RNA-binding"/>
    <property type="match status" value="1"/>
</dbReference>
<protein>
    <recommendedName>
        <fullName evidence="7">Ribosomal protein S15</fullName>
    </recommendedName>
</protein>
<dbReference type="InterPro" id="IPR000589">
    <property type="entry name" value="Ribosomal_uS15"/>
</dbReference>
<dbReference type="SMART" id="SM01387">
    <property type="entry name" value="Ribosomal_S15"/>
    <property type="match status" value="1"/>
</dbReference>
<dbReference type="GO" id="GO:0003735">
    <property type="term" value="F:structural constituent of ribosome"/>
    <property type="evidence" value="ECO:0007669"/>
    <property type="project" value="InterPro"/>
</dbReference>
<keyword evidence="2 4" id="KW-0689">Ribosomal protein</keyword>
<dbReference type="AlphaFoldDB" id="A0A397IZE2"/>
<dbReference type="PANTHER" id="PTHR23321:SF26">
    <property type="entry name" value="SMALL RIBOSOMAL SUBUNIT PROTEIN US15M"/>
    <property type="match status" value="1"/>
</dbReference>
<reference evidence="5 6" key="1">
    <citation type="submission" date="2018-08" db="EMBL/GenBank/DDBJ databases">
        <title>Genome and evolution of the arbuscular mycorrhizal fungus Diversispora epigaea (formerly Glomus versiforme) and its bacterial endosymbionts.</title>
        <authorList>
            <person name="Sun X."/>
            <person name="Fei Z."/>
            <person name="Harrison M."/>
        </authorList>
    </citation>
    <scope>NUCLEOTIDE SEQUENCE [LARGE SCALE GENOMIC DNA]</scope>
    <source>
        <strain evidence="5 6">IT104</strain>
    </source>
</reference>
<dbReference type="Pfam" id="PF00312">
    <property type="entry name" value="Ribosomal_S15"/>
    <property type="match status" value="1"/>
</dbReference>
<evidence type="ECO:0008006" key="7">
    <source>
        <dbReference type="Google" id="ProtNLM"/>
    </source>
</evidence>
<evidence type="ECO:0000313" key="6">
    <source>
        <dbReference type="Proteomes" id="UP000266861"/>
    </source>
</evidence>
<dbReference type="Proteomes" id="UP000266861">
    <property type="component" value="Unassembled WGS sequence"/>
</dbReference>
<evidence type="ECO:0000256" key="4">
    <source>
        <dbReference type="RuleBase" id="RU003919"/>
    </source>
</evidence>
<keyword evidence="3 4" id="KW-0687">Ribonucleoprotein</keyword>
<dbReference type="SUPFAM" id="SSF47060">
    <property type="entry name" value="S15/NS1 RNA-binding domain"/>
    <property type="match status" value="1"/>
</dbReference>
<proteinExistence type="inferred from homology"/>
<dbReference type="STRING" id="1348612.A0A397IZE2"/>
<dbReference type="GO" id="GO:1990904">
    <property type="term" value="C:ribonucleoprotein complex"/>
    <property type="evidence" value="ECO:0007669"/>
    <property type="project" value="UniProtKB-KW"/>
</dbReference>
<dbReference type="OrthoDB" id="441444at2759"/>